<dbReference type="Proteomes" id="UP001595456">
    <property type="component" value="Unassembled WGS sequence"/>
</dbReference>
<dbReference type="RefSeq" id="WP_336927504.1">
    <property type="nucleotide sequence ID" value="NZ_JBANRO010000015.1"/>
</dbReference>
<keyword evidence="2" id="KW-1185">Reference proteome</keyword>
<accession>A0ABV7E632</accession>
<evidence type="ECO:0000313" key="2">
    <source>
        <dbReference type="Proteomes" id="UP001595456"/>
    </source>
</evidence>
<reference evidence="2" key="1">
    <citation type="journal article" date="2019" name="Int. J. Syst. Evol. Microbiol.">
        <title>The Global Catalogue of Microorganisms (GCM) 10K type strain sequencing project: providing services to taxonomists for standard genome sequencing and annotation.</title>
        <authorList>
            <consortium name="The Broad Institute Genomics Platform"/>
            <consortium name="The Broad Institute Genome Sequencing Center for Infectious Disease"/>
            <person name="Wu L."/>
            <person name="Ma J."/>
        </authorList>
    </citation>
    <scope>NUCLEOTIDE SEQUENCE [LARGE SCALE GENOMIC DNA]</scope>
    <source>
        <strain evidence="2">KCTC 52607</strain>
    </source>
</reference>
<organism evidence="1 2">
    <name type="scientific">Alteraurantiacibacter palmitatis</name>
    <dbReference type="NCBI Taxonomy" id="2054628"/>
    <lineage>
        <taxon>Bacteria</taxon>
        <taxon>Pseudomonadati</taxon>
        <taxon>Pseudomonadota</taxon>
        <taxon>Alphaproteobacteria</taxon>
        <taxon>Sphingomonadales</taxon>
        <taxon>Erythrobacteraceae</taxon>
        <taxon>Alteraurantiacibacter</taxon>
    </lineage>
</organism>
<proteinExistence type="predicted"/>
<name>A0ABV7E632_9SPHN</name>
<gene>
    <name evidence="1" type="ORF">ACFODU_04560</name>
</gene>
<evidence type="ECO:0000313" key="1">
    <source>
        <dbReference type="EMBL" id="MFC3097067.1"/>
    </source>
</evidence>
<sequence>MQADRRPTVTDEVIPINDDLDINYGVFKNGFTFRRAANSWRLWPMLEFVPPRLNPIIVEMYDAGVEWTLCEHVSVAVNGWADYVFEGPDRPITQRWTPGCHNVENGGGYLPAGEFTRRFHDDFTLCCVVQKFRRTLGVQYHFEVVTGPAQLEREALFVHCATGARQKQTDFDLPAGHAINAAPGDIAIVGRLR</sequence>
<protein>
    <submittedName>
        <fullName evidence="1">Uncharacterized protein</fullName>
    </submittedName>
</protein>
<comment type="caution">
    <text evidence="1">The sequence shown here is derived from an EMBL/GenBank/DDBJ whole genome shotgun (WGS) entry which is preliminary data.</text>
</comment>
<dbReference type="EMBL" id="JBHRST010000006">
    <property type="protein sequence ID" value="MFC3097067.1"/>
    <property type="molecule type" value="Genomic_DNA"/>
</dbReference>